<proteinExistence type="predicted"/>
<name>A0A6J2UND8_CHACN</name>
<evidence type="ECO:0000256" key="1">
    <source>
        <dbReference type="ARBA" id="ARBA00023319"/>
    </source>
</evidence>
<keyword evidence="2" id="KW-0812">Transmembrane</keyword>
<dbReference type="InterPro" id="IPR013783">
    <property type="entry name" value="Ig-like_fold"/>
</dbReference>
<dbReference type="SUPFAM" id="SSF48726">
    <property type="entry name" value="Immunoglobulin"/>
    <property type="match status" value="1"/>
</dbReference>
<dbReference type="Proteomes" id="UP000504632">
    <property type="component" value="Chromosome 1"/>
</dbReference>
<keyword evidence="4" id="KW-1185">Reference proteome</keyword>
<dbReference type="Pfam" id="PF07654">
    <property type="entry name" value="C1-set"/>
    <property type="match status" value="1"/>
</dbReference>
<evidence type="ECO:0000256" key="2">
    <source>
        <dbReference type="SAM" id="Phobius"/>
    </source>
</evidence>
<dbReference type="OrthoDB" id="8925804at2759"/>
<evidence type="ECO:0000259" key="3">
    <source>
        <dbReference type="PROSITE" id="PS50835"/>
    </source>
</evidence>
<dbReference type="PANTHER" id="PTHR19944:SF86">
    <property type="entry name" value="HLA CLASS II HISTOCOMPATIBILITY ANTIGEN, DR ALPHA CHAIN"/>
    <property type="match status" value="1"/>
</dbReference>
<keyword evidence="2" id="KW-1133">Transmembrane helix</keyword>
<dbReference type="PROSITE" id="PS00290">
    <property type="entry name" value="IG_MHC"/>
    <property type="match status" value="1"/>
</dbReference>
<reference evidence="5" key="1">
    <citation type="submission" date="2025-08" db="UniProtKB">
        <authorList>
            <consortium name="RefSeq"/>
        </authorList>
    </citation>
    <scope>IDENTIFICATION</scope>
</reference>
<dbReference type="PROSITE" id="PS50835">
    <property type="entry name" value="IG_LIKE"/>
    <property type="match status" value="1"/>
</dbReference>
<sequence>MVIFSDTTKQVIMWKLTVPWEEHMEEAHERKLVKYQELISHTPLPPAEPPESTVYSRDDLRAGTPNTLICFVNHFYPPSIQVSWTKNNLNVTEGVTLSRIYPNADGTFYLFSTLSFIPEEGDIYSCTVEHKSLDEPRTTIWESDVELPHAGPSVFCGVGLTIGILGLAAGTFLLIAGNNCR</sequence>
<gene>
    <name evidence="5" type="primary">LOC115805138</name>
</gene>
<dbReference type="InterPro" id="IPR050160">
    <property type="entry name" value="MHC/Immunoglobulin"/>
</dbReference>
<dbReference type="GeneID" id="115805138"/>
<dbReference type="InterPro" id="IPR003597">
    <property type="entry name" value="Ig_C1-set"/>
</dbReference>
<protein>
    <submittedName>
        <fullName evidence="5">Rano class II histocompatibility antigen, B alpha chain-like</fullName>
    </submittedName>
</protein>
<keyword evidence="1" id="KW-0393">Immunoglobulin domain</keyword>
<organism evidence="4 5">
    <name type="scientific">Chanos chanos</name>
    <name type="common">Milkfish</name>
    <name type="synonym">Mugil chanos</name>
    <dbReference type="NCBI Taxonomy" id="29144"/>
    <lineage>
        <taxon>Eukaryota</taxon>
        <taxon>Metazoa</taxon>
        <taxon>Chordata</taxon>
        <taxon>Craniata</taxon>
        <taxon>Vertebrata</taxon>
        <taxon>Euteleostomi</taxon>
        <taxon>Actinopterygii</taxon>
        <taxon>Neopterygii</taxon>
        <taxon>Teleostei</taxon>
        <taxon>Ostariophysi</taxon>
        <taxon>Gonorynchiformes</taxon>
        <taxon>Chanidae</taxon>
        <taxon>Chanos</taxon>
    </lineage>
</organism>
<dbReference type="AlphaFoldDB" id="A0A6J2UND8"/>
<dbReference type="Gene3D" id="2.60.40.10">
    <property type="entry name" value="Immunoglobulins"/>
    <property type="match status" value="1"/>
</dbReference>
<evidence type="ECO:0000313" key="4">
    <source>
        <dbReference type="Proteomes" id="UP000504632"/>
    </source>
</evidence>
<dbReference type="SMART" id="SM00407">
    <property type="entry name" value="IGc1"/>
    <property type="match status" value="1"/>
</dbReference>
<accession>A0A6J2UND8</accession>
<dbReference type="SMR" id="A0A6J2UND8"/>
<feature type="domain" description="Ig-like" evidence="3">
    <location>
        <begin position="50"/>
        <end position="139"/>
    </location>
</feature>
<evidence type="ECO:0000313" key="5">
    <source>
        <dbReference type="RefSeq" id="XP_030621483.1"/>
    </source>
</evidence>
<dbReference type="InParanoid" id="A0A6J2UND8"/>
<keyword evidence="2" id="KW-0472">Membrane</keyword>
<dbReference type="CDD" id="cd05767">
    <property type="entry name" value="IgC1_MHC_II_alpha"/>
    <property type="match status" value="1"/>
</dbReference>
<dbReference type="InterPro" id="IPR036179">
    <property type="entry name" value="Ig-like_dom_sf"/>
</dbReference>
<dbReference type="InterPro" id="IPR007110">
    <property type="entry name" value="Ig-like_dom"/>
</dbReference>
<dbReference type="PANTHER" id="PTHR19944">
    <property type="entry name" value="MHC CLASS II-RELATED"/>
    <property type="match status" value="1"/>
</dbReference>
<dbReference type="RefSeq" id="XP_030621483.1">
    <property type="nucleotide sequence ID" value="XM_030765623.1"/>
</dbReference>
<dbReference type="InterPro" id="IPR003006">
    <property type="entry name" value="Ig/MHC_CS"/>
</dbReference>
<feature type="transmembrane region" description="Helical" evidence="2">
    <location>
        <begin position="157"/>
        <end position="176"/>
    </location>
</feature>